<proteinExistence type="predicted"/>
<feature type="region of interest" description="Disordered" evidence="1">
    <location>
        <begin position="1517"/>
        <end position="1562"/>
    </location>
</feature>
<feature type="region of interest" description="Disordered" evidence="1">
    <location>
        <begin position="178"/>
        <end position="206"/>
    </location>
</feature>
<keyword evidence="3" id="KW-1185">Reference proteome</keyword>
<accession>A0A9W7E7Z8</accession>
<gene>
    <name evidence="2" type="ORF">TrRE_jg9105</name>
</gene>
<dbReference type="OrthoDB" id="196661at2759"/>
<evidence type="ECO:0000313" key="3">
    <source>
        <dbReference type="Proteomes" id="UP001165082"/>
    </source>
</evidence>
<dbReference type="EMBL" id="BRXZ01001329">
    <property type="protein sequence ID" value="GMH68435.1"/>
    <property type="molecule type" value="Genomic_DNA"/>
</dbReference>
<feature type="compositionally biased region" description="Basic and acidic residues" evidence="1">
    <location>
        <begin position="197"/>
        <end position="206"/>
    </location>
</feature>
<feature type="compositionally biased region" description="Low complexity" evidence="1">
    <location>
        <begin position="186"/>
        <end position="195"/>
    </location>
</feature>
<sequence length="1562" mass="181269">MYRNYNRALDYWQETLLTKCFQAWKRSTTISANPSNAATRNVKVHKHVPNVSETSSPSGKSRPSRLPLSQLSRLASEDSSGVNNVFQTIQNVRANRLKLRSVAVCLNEGYPYDRQNLRKKRNLLSLTNRNNNNTCSIELQTQTLLVSYNHHALLSKYFSLLRSHCMSEKLERARREMKRSTIRFDPSSSSRLSPSRAHREQEAEAHRRNLKLADLHCEKLRKQRGLSALTRLMKTPNNFKTTFVAPPLTYEPPPPDRPKNHALLSHAAFKVSEASSFGANCLNRTWIVLTLPPETYSNDYVAPSHPTPLPNQNDAFIKCKSLVPPSIFHAMSLRTPGGHTLLLHSQASRDVYSAQKILKFWGRYTRNIVLARCHYSTTLLLSTFTSLSLNAIACKSAKMRNQSLTKILVLRSFHNLKRQFLLNRFFILKTCISALKKNAEYSIAFTEMLLLKASRFFFLFYAGKSFRSWAANATSSRAHLEGLLRRHVLQKFFLPWGSQAVASSHHHRKLKRKTMKCWIAVTLFDRRLKYLTSRNTHRRNVELKYRVLSCLYRFVSCRRKVVEFRYESLFRLVTRVFGNWKQIVEEFRHFHDLMDYAARQHRKIQKRYFLERLVKLTNRRKLNRFQMYTATFYFASRKFATWAANAATLKRHREFLKSHLLNFTVGKRVIPAWKRYTKKSIAVAEMSVSFTMKFYMSRWTSFIDDLLRDRAENQAALFFERARKKSTSFLAWARQTRRSNDLKKKSVLLVSIVQERMSRRALVHWDNTTISRHNARINFKVLKKRSDEILMRKYSNKWKLEAMHERTKRLAELLRVWKAFMAGFALSKRSRENNELADRYRYVAMAKLGVNGLFNNWKNKSYLKACRSAADTMHLKTTCRSALMRLLYNARRRKEKREELRLIRTKLSFAALRRRLESVAQDKALALLSTTMASWRNLTRQSILQREGKLAILRGNFGEHSLRACMDTWKDLLDEKRRKTKHYFIAWIKFVLAQTTKKEALGVRQTELAGISSRIRFKRWRTTFVLERFSKRGLGAPSKRLLLAKILARWRLEARDCVNLRRAGSFLTRHLGELNRKVFLGWKQHTNFVKRETRRLRALRIARTKAESLAHQRVKRLISSAFSAWEQRVIEWMKKESINRDCDDYYELNSMRRVVGKLKVLLAKRRKRNLATSFLEDQNAYKLEGLFLEWRDVVLSSKDAVAALKVRNIFRKFRVNVKDQIRVNEHLSSMLVRHSSALLRAHFVSWALLVAGRKAKLGAMFKLIKKGWTEVGMKRFKSGPNIVGGVAMLKVGKKCDVKLSLRLGFAAMKACCRNRKVFDLLLSAMERQLLRLALSSWEDSTDLALVNFEKSRIGINLWRQFVEAKEREHHQYALKRMQRSALYKWNRNVDVLRADKLRRLEVADIVDCHLQRKEQERVRGAFFGFLAFVSGRARGRHLIEVADEHHAAGKLDVGFRVLRASAASRRRRREGRDRAVAHHRDCLVRRCFAAIKVASVSMSASSRGAAAAADASSAASSAAHAPAAVSTTTTSSVASVEMSERGEGGLLLTPSGTSPKMSIREL</sequence>
<organism evidence="2 3">
    <name type="scientific">Triparma retinervis</name>
    <dbReference type="NCBI Taxonomy" id="2557542"/>
    <lineage>
        <taxon>Eukaryota</taxon>
        <taxon>Sar</taxon>
        <taxon>Stramenopiles</taxon>
        <taxon>Ochrophyta</taxon>
        <taxon>Bolidophyceae</taxon>
        <taxon>Parmales</taxon>
        <taxon>Triparmaceae</taxon>
        <taxon>Triparma</taxon>
    </lineage>
</organism>
<reference evidence="2" key="1">
    <citation type="submission" date="2022-07" db="EMBL/GenBank/DDBJ databases">
        <title>Genome analysis of Parmales, a sister group of diatoms, reveals the evolutionary specialization of diatoms from phago-mixotrophs to photoautotrophs.</title>
        <authorList>
            <person name="Ban H."/>
            <person name="Sato S."/>
            <person name="Yoshikawa S."/>
            <person name="Kazumasa Y."/>
            <person name="Nakamura Y."/>
            <person name="Ichinomiya M."/>
            <person name="Saitoh K."/>
            <person name="Sato N."/>
            <person name="Blanc-Mathieu R."/>
            <person name="Endo H."/>
            <person name="Kuwata A."/>
            <person name="Ogata H."/>
        </authorList>
    </citation>
    <scope>NUCLEOTIDE SEQUENCE</scope>
</reference>
<protein>
    <recommendedName>
        <fullName evidence="4">Sfi1 spindle body domain-containing protein</fullName>
    </recommendedName>
</protein>
<comment type="caution">
    <text evidence="2">The sequence shown here is derived from an EMBL/GenBank/DDBJ whole genome shotgun (WGS) entry which is preliminary data.</text>
</comment>
<dbReference type="Proteomes" id="UP001165082">
    <property type="component" value="Unassembled WGS sequence"/>
</dbReference>
<evidence type="ECO:0008006" key="4">
    <source>
        <dbReference type="Google" id="ProtNLM"/>
    </source>
</evidence>
<feature type="region of interest" description="Disordered" evidence="1">
    <location>
        <begin position="35"/>
        <end position="67"/>
    </location>
</feature>
<feature type="compositionally biased region" description="Low complexity" evidence="1">
    <location>
        <begin position="1517"/>
        <end position="1536"/>
    </location>
</feature>
<evidence type="ECO:0000256" key="1">
    <source>
        <dbReference type="SAM" id="MobiDB-lite"/>
    </source>
</evidence>
<evidence type="ECO:0000313" key="2">
    <source>
        <dbReference type="EMBL" id="GMH68435.1"/>
    </source>
</evidence>
<name>A0A9W7E7Z8_9STRA</name>